<gene>
    <name evidence="2" type="ORF">C1637_21895</name>
    <name evidence="1" type="ORF">EG342_24855</name>
</gene>
<evidence type="ECO:0000313" key="3">
    <source>
        <dbReference type="Proteomes" id="UP000236262"/>
    </source>
</evidence>
<accession>A0A3G6RN45</accession>
<protein>
    <recommendedName>
        <fullName evidence="5">Secreted protein</fullName>
    </recommendedName>
</protein>
<dbReference type="EMBL" id="PPEH01000012">
    <property type="protein sequence ID" value="PNW11472.1"/>
    <property type="molecule type" value="Genomic_DNA"/>
</dbReference>
<evidence type="ECO:0000313" key="4">
    <source>
        <dbReference type="Proteomes" id="UP000279972"/>
    </source>
</evidence>
<dbReference type="AlphaFoldDB" id="A0A3G6RN45"/>
<name>A0A3G6RN45_CHRLC</name>
<dbReference type="EMBL" id="CP033924">
    <property type="protein sequence ID" value="AZA84935.1"/>
    <property type="molecule type" value="Genomic_DNA"/>
</dbReference>
<sequence>MPGNLCPVFIFWELFPAFRFIFFASLKPLKKKDAAAIGARKNVIASEAKQSQPYQLLKQLFHIARDSSLHFVSLGMTRIATITK</sequence>
<keyword evidence="4" id="KW-1185">Reference proteome</keyword>
<reference evidence="1 4" key="2">
    <citation type="submission" date="2018-11" db="EMBL/GenBank/DDBJ databases">
        <title>Proposal to divide the Flavobacteriaceae and reorganize its genera based on Amino Acid Identity values calculated from whole genome sequences.</title>
        <authorList>
            <person name="Nicholson A.C."/>
            <person name="Gulvik C.A."/>
            <person name="Whitney A.M."/>
            <person name="Humrighouse B.W."/>
            <person name="Bell M."/>
            <person name="Holmes B."/>
            <person name="Steigerwalt A.G."/>
            <person name="Villarma A."/>
            <person name="Sheth M."/>
            <person name="Batra D."/>
            <person name="Pryor J."/>
            <person name="Bernardet J.-F."/>
            <person name="Hugo C."/>
            <person name="Kampfer P."/>
            <person name="Newman J."/>
            <person name="McQuiston J.R."/>
        </authorList>
    </citation>
    <scope>NUCLEOTIDE SEQUENCE [LARGE SCALE GENOMIC DNA]</scope>
    <source>
        <strain evidence="1 4">KC_1864</strain>
    </source>
</reference>
<dbReference type="RefSeq" id="WP_103293787.1">
    <property type="nucleotide sequence ID" value="NZ_CP033924.1"/>
</dbReference>
<dbReference type="Proteomes" id="UP000236262">
    <property type="component" value="Unassembled WGS sequence"/>
</dbReference>
<evidence type="ECO:0000313" key="2">
    <source>
        <dbReference type="EMBL" id="PNW11472.1"/>
    </source>
</evidence>
<organism evidence="2 3">
    <name type="scientific">Chryseobacterium lactis</name>
    <dbReference type="NCBI Taxonomy" id="1241981"/>
    <lineage>
        <taxon>Bacteria</taxon>
        <taxon>Pseudomonadati</taxon>
        <taxon>Bacteroidota</taxon>
        <taxon>Flavobacteriia</taxon>
        <taxon>Flavobacteriales</taxon>
        <taxon>Weeksellaceae</taxon>
        <taxon>Chryseobacterium group</taxon>
        <taxon>Chryseobacterium</taxon>
    </lineage>
</organism>
<dbReference type="Proteomes" id="UP000279972">
    <property type="component" value="Chromosome"/>
</dbReference>
<evidence type="ECO:0008006" key="5">
    <source>
        <dbReference type="Google" id="ProtNLM"/>
    </source>
</evidence>
<dbReference type="KEGG" id="clac:EG342_24855"/>
<proteinExistence type="predicted"/>
<evidence type="ECO:0000313" key="1">
    <source>
        <dbReference type="EMBL" id="AZA84935.1"/>
    </source>
</evidence>
<reference evidence="2 3" key="1">
    <citation type="submission" date="2018-01" db="EMBL/GenBank/DDBJ databases">
        <title>Draft genome sequences of Chryseobacterium lactis NCTC11390, Chryseobacterium oncorhynchi 701B-08, and Chryseobacterium viscerum 687B-08.</title>
        <authorList>
            <person name="Jeong J.-J."/>
            <person name="Lee Y.J."/>
            <person name="Park B."/>
            <person name="Choi I.-G."/>
            <person name="Kim K.D."/>
        </authorList>
    </citation>
    <scope>NUCLEOTIDE SEQUENCE [LARGE SCALE GENOMIC DNA]</scope>
    <source>
        <strain evidence="2 3">NCTC11390</strain>
    </source>
</reference>